<accession>A0A0B5FL99</accession>
<dbReference type="InterPro" id="IPR036194">
    <property type="entry name" value="FlhD_sf"/>
</dbReference>
<gene>
    <name evidence="1" type="ORF">GSUB_16920</name>
</gene>
<geneLocation type="plasmid" evidence="1 2">
    <name>pGSUB1</name>
</geneLocation>
<name>A0A0B5FL99_9BACT</name>
<sequence>MDTKYERDIKTLNRRYLMLVREMEREDSDYAHTVTGVPYQIRRKLKDMTIEEVEEMVEHLPIMPFTFRLMERHWKRIADAIRTSRFDARKTAETISFMTVAAALQEEDKGGEGFADC</sequence>
<evidence type="ECO:0000313" key="1">
    <source>
        <dbReference type="EMBL" id="AJF08178.1"/>
    </source>
</evidence>
<dbReference type="SUPFAM" id="SSF63592">
    <property type="entry name" value="Flagellar transcriptional activator FlhD"/>
    <property type="match status" value="1"/>
</dbReference>
<keyword evidence="1" id="KW-0614">Plasmid</keyword>
<dbReference type="EMBL" id="CP010312">
    <property type="protein sequence ID" value="AJF08178.1"/>
    <property type="molecule type" value="Genomic_DNA"/>
</dbReference>
<proteinExistence type="predicted"/>
<protein>
    <submittedName>
        <fullName evidence="1">Uncharacterized protein</fullName>
    </submittedName>
</protein>
<keyword evidence="2" id="KW-1185">Reference proteome</keyword>
<dbReference type="HOGENOM" id="CLU_2081453_0_0_7"/>
<reference evidence="1 2" key="1">
    <citation type="journal article" date="2015" name="Genome Announc.">
        <title>Genomes of Geoalkalibacter ferrihydriticus Z-0531T and Geoalkalibacter subterraneus Red1T, Two Haloalkaliphilic Metal-Reducing Deltaproteobacteria.</title>
        <authorList>
            <person name="Badalamenti J.P."/>
            <person name="Krajmalnik-Brown R."/>
            <person name="Torres C.I."/>
            <person name="Bond D.R."/>
        </authorList>
    </citation>
    <scope>NUCLEOTIDE SEQUENCE [LARGE SCALE GENOMIC DNA]</scope>
    <source>
        <strain evidence="1 2">Red1</strain>
        <plasmid evidence="2">Plasmid pGSUB1</plasmid>
    </source>
</reference>
<dbReference type="RefSeq" id="WP_040202805.1">
    <property type="nucleotide sequence ID" value="NZ_CP010312.1"/>
</dbReference>
<dbReference type="AlphaFoldDB" id="A0A0B5FL99"/>
<evidence type="ECO:0000313" key="2">
    <source>
        <dbReference type="Proteomes" id="UP000035036"/>
    </source>
</evidence>
<organism evidence="1 2">
    <name type="scientific">Geoalkalibacter subterraneus</name>
    <dbReference type="NCBI Taxonomy" id="483547"/>
    <lineage>
        <taxon>Bacteria</taxon>
        <taxon>Pseudomonadati</taxon>
        <taxon>Thermodesulfobacteriota</taxon>
        <taxon>Desulfuromonadia</taxon>
        <taxon>Desulfuromonadales</taxon>
        <taxon>Geoalkalibacteraceae</taxon>
        <taxon>Geoalkalibacter</taxon>
    </lineage>
</organism>
<dbReference type="Proteomes" id="UP000035036">
    <property type="component" value="Plasmid pGSUB1"/>
</dbReference>
<dbReference type="KEGG" id="gsb:GSUB_16920"/>
<dbReference type="Gene3D" id="1.10.4000.10">
    <property type="entry name" value="Flagellar transcriptional activator FlhD"/>
    <property type="match status" value="1"/>
</dbReference>